<dbReference type="RefSeq" id="WP_024923062.1">
    <property type="nucleotide sequence ID" value="NZ_MDEO01000036.1"/>
</dbReference>
<gene>
    <name evidence="2" type="ORF">QV13_27680</name>
</gene>
<evidence type="ECO:0000256" key="1">
    <source>
        <dbReference type="SAM" id="SignalP"/>
    </source>
</evidence>
<dbReference type="AlphaFoldDB" id="A0A1C2DEV0"/>
<organism evidence="2 3">
    <name type="scientific">Mesorhizobium hungaricum</name>
    <dbReference type="NCBI Taxonomy" id="1566387"/>
    <lineage>
        <taxon>Bacteria</taxon>
        <taxon>Pseudomonadati</taxon>
        <taxon>Pseudomonadota</taxon>
        <taxon>Alphaproteobacteria</taxon>
        <taxon>Hyphomicrobiales</taxon>
        <taxon>Phyllobacteriaceae</taxon>
        <taxon>Mesorhizobium</taxon>
    </lineage>
</organism>
<comment type="caution">
    <text evidence="2">The sequence shown here is derived from an EMBL/GenBank/DDBJ whole genome shotgun (WGS) entry which is preliminary data.</text>
</comment>
<accession>A0A1C2DEV0</accession>
<keyword evidence="1" id="KW-0732">Signal</keyword>
<proteinExistence type="predicted"/>
<dbReference type="Proteomes" id="UP000094412">
    <property type="component" value="Unassembled WGS sequence"/>
</dbReference>
<evidence type="ECO:0000313" key="2">
    <source>
        <dbReference type="EMBL" id="OCX13291.1"/>
    </source>
</evidence>
<dbReference type="EMBL" id="MDEO01000036">
    <property type="protein sequence ID" value="OCX13291.1"/>
    <property type="molecule type" value="Genomic_DNA"/>
</dbReference>
<protein>
    <submittedName>
        <fullName evidence="2">Uncharacterized protein</fullName>
    </submittedName>
</protein>
<name>A0A1C2DEV0_9HYPH</name>
<keyword evidence="3" id="KW-1185">Reference proteome</keyword>
<feature type="chain" id="PRO_5008659348" evidence="1">
    <location>
        <begin position="29"/>
        <end position="91"/>
    </location>
</feature>
<reference evidence="2 3" key="1">
    <citation type="submission" date="2016-08" db="EMBL/GenBank/DDBJ databases">
        <title>Whole genome sequence of Mesorhizobium sp. strain UASWS1009 isolated from industrial sewage.</title>
        <authorList>
            <person name="Crovadore J."/>
            <person name="Calmin G."/>
            <person name="Chablais R."/>
            <person name="Cochard B."/>
            <person name="Lefort F."/>
        </authorList>
    </citation>
    <scope>NUCLEOTIDE SEQUENCE [LARGE SCALE GENOMIC DNA]</scope>
    <source>
        <strain evidence="2 3">UASWS1009</strain>
    </source>
</reference>
<sequence length="91" mass="9468">MIRALNRFGMIFASATTVALLALGVAWSAATPADKPIAAVVTQAERMFPDAPDGVDPVVTGPVSAAFKQRQADVGCDKAAWPNVPAACFEH</sequence>
<evidence type="ECO:0000313" key="3">
    <source>
        <dbReference type="Proteomes" id="UP000094412"/>
    </source>
</evidence>
<feature type="signal peptide" evidence="1">
    <location>
        <begin position="1"/>
        <end position="28"/>
    </location>
</feature>